<reference evidence="2 3" key="1">
    <citation type="journal article" date="2024" name="Nat. Commun.">
        <title>Phylogenomics reveals the evolutionary origins of lichenization in chlorophyte algae.</title>
        <authorList>
            <person name="Puginier C."/>
            <person name="Libourel C."/>
            <person name="Otte J."/>
            <person name="Skaloud P."/>
            <person name="Haon M."/>
            <person name="Grisel S."/>
            <person name="Petersen M."/>
            <person name="Berrin J.G."/>
            <person name="Delaux P.M."/>
            <person name="Dal Grande F."/>
            <person name="Keller J."/>
        </authorList>
    </citation>
    <scope>NUCLEOTIDE SEQUENCE [LARGE SCALE GENOMIC DNA]</scope>
    <source>
        <strain evidence="2 3">SAG 245.80</strain>
    </source>
</reference>
<protein>
    <recommendedName>
        <fullName evidence="4">Secreted protein</fullName>
    </recommendedName>
</protein>
<dbReference type="AlphaFoldDB" id="A0AAW1R1C9"/>
<organism evidence="2 3">
    <name type="scientific">Elliptochloris bilobata</name>
    <dbReference type="NCBI Taxonomy" id="381761"/>
    <lineage>
        <taxon>Eukaryota</taxon>
        <taxon>Viridiplantae</taxon>
        <taxon>Chlorophyta</taxon>
        <taxon>core chlorophytes</taxon>
        <taxon>Trebouxiophyceae</taxon>
        <taxon>Trebouxiophyceae incertae sedis</taxon>
        <taxon>Elliptochloris clade</taxon>
        <taxon>Elliptochloris</taxon>
    </lineage>
</organism>
<accession>A0AAW1R1C9</accession>
<gene>
    <name evidence="2" type="ORF">WJX81_002886</name>
</gene>
<keyword evidence="3" id="KW-1185">Reference proteome</keyword>
<dbReference type="Proteomes" id="UP001445335">
    <property type="component" value="Unassembled WGS sequence"/>
</dbReference>
<evidence type="ECO:0000313" key="2">
    <source>
        <dbReference type="EMBL" id="KAK9827644.1"/>
    </source>
</evidence>
<keyword evidence="1" id="KW-0732">Signal</keyword>
<sequence length="104" mass="10656">MDVSESFTMLLITLLGALVSLVQGATVSGASSSLCAWLGASRGCHFSSGAAAILLSSGNSSFDLELVQYTACYEKTTQSQCSDAASLCSWSSSTSGKPEFGVIL</sequence>
<dbReference type="EMBL" id="JALJOU010000056">
    <property type="protein sequence ID" value="KAK9827644.1"/>
    <property type="molecule type" value="Genomic_DNA"/>
</dbReference>
<proteinExistence type="predicted"/>
<feature type="chain" id="PRO_5043901097" description="Secreted protein" evidence="1">
    <location>
        <begin position="25"/>
        <end position="104"/>
    </location>
</feature>
<evidence type="ECO:0000313" key="3">
    <source>
        <dbReference type="Proteomes" id="UP001445335"/>
    </source>
</evidence>
<comment type="caution">
    <text evidence="2">The sequence shown here is derived from an EMBL/GenBank/DDBJ whole genome shotgun (WGS) entry which is preliminary data.</text>
</comment>
<feature type="signal peptide" evidence="1">
    <location>
        <begin position="1"/>
        <end position="24"/>
    </location>
</feature>
<evidence type="ECO:0008006" key="4">
    <source>
        <dbReference type="Google" id="ProtNLM"/>
    </source>
</evidence>
<evidence type="ECO:0000256" key="1">
    <source>
        <dbReference type="SAM" id="SignalP"/>
    </source>
</evidence>
<name>A0AAW1R1C9_9CHLO</name>